<keyword evidence="3 8" id="KW-0223">Dioxygenase</keyword>
<comment type="caution">
    <text evidence="8">The sequence shown here is derived from an EMBL/GenBank/DDBJ whole genome shotgun (WGS) entry which is preliminary data.</text>
</comment>
<keyword evidence="9" id="KW-1185">Reference proteome</keyword>
<evidence type="ECO:0000256" key="4">
    <source>
        <dbReference type="ARBA" id="ARBA00023002"/>
    </source>
</evidence>
<keyword evidence="5" id="KW-0408">Iron</keyword>
<evidence type="ECO:0000256" key="1">
    <source>
        <dbReference type="ARBA" id="ARBA00005896"/>
    </source>
</evidence>
<dbReference type="GO" id="GO:0046872">
    <property type="term" value="F:metal ion binding"/>
    <property type="evidence" value="ECO:0007669"/>
    <property type="project" value="UniProtKB-KW"/>
</dbReference>
<keyword evidence="2" id="KW-0479">Metal-binding</keyword>
<dbReference type="GO" id="GO:0006790">
    <property type="term" value="P:sulfur compound metabolic process"/>
    <property type="evidence" value="ECO:0007669"/>
    <property type="project" value="TreeGrafter"/>
</dbReference>
<dbReference type="PANTHER" id="PTHR30468:SF1">
    <property type="entry name" value="ALPHA-KETOGLUTARATE-DEPENDENT SULFONATE DIOXYGENASE"/>
    <property type="match status" value="1"/>
</dbReference>
<dbReference type="Proteomes" id="UP000214603">
    <property type="component" value="Unassembled WGS sequence"/>
</dbReference>
<keyword evidence="4" id="KW-0560">Oxidoreductase</keyword>
<dbReference type="GO" id="GO:0000908">
    <property type="term" value="F:taurine dioxygenase activity"/>
    <property type="evidence" value="ECO:0007669"/>
    <property type="project" value="TreeGrafter"/>
</dbReference>
<evidence type="ECO:0000256" key="2">
    <source>
        <dbReference type="ARBA" id="ARBA00022723"/>
    </source>
</evidence>
<dbReference type="EMBL" id="NJIH01000007">
    <property type="protein sequence ID" value="OWT59240.1"/>
    <property type="molecule type" value="Genomic_DNA"/>
</dbReference>
<comment type="similarity">
    <text evidence="1">Belongs to the TfdA dioxygenase family.</text>
</comment>
<feature type="region of interest" description="Disordered" evidence="6">
    <location>
        <begin position="160"/>
        <end position="189"/>
    </location>
</feature>
<evidence type="ECO:0000256" key="6">
    <source>
        <dbReference type="SAM" id="MobiDB-lite"/>
    </source>
</evidence>
<dbReference type="InterPro" id="IPR003819">
    <property type="entry name" value="TauD/TfdA-like"/>
</dbReference>
<evidence type="ECO:0000313" key="8">
    <source>
        <dbReference type="EMBL" id="OWT59240.1"/>
    </source>
</evidence>
<organism evidence="8 9">
    <name type="scientific">Candidimonas nitroreducens</name>
    <dbReference type="NCBI Taxonomy" id="683354"/>
    <lineage>
        <taxon>Bacteria</taxon>
        <taxon>Pseudomonadati</taxon>
        <taxon>Pseudomonadota</taxon>
        <taxon>Betaproteobacteria</taxon>
        <taxon>Burkholderiales</taxon>
        <taxon>Alcaligenaceae</taxon>
        <taxon>Candidimonas</taxon>
    </lineage>
</organism>
<dbReference type="Gene3D" id="3.60.130.10">
    <property type="entry name" value="Clavaminate synthase-like"/>
    <property type="match status" value="1"/>
</dbReference>
<dbReference type="Pfam" id="PF02668">
    <property type="entry name" value="TauD"/>
    <property type="match status" value="1"/>
</dbReference>
<dbReference type="PANTHER" id="PTHR30468">
    <property type="entry name" value="ALPHA-KETOGLUTARATE-DEPENDENT SULFONATE DIOXYGENASE"/>
    <property type="match status" value="1"/>
</dbReference>
<dbReference type="InterPro" id="IPR042098">
    <property type="entry name" value="TauD-like_sf"/>
</dbReference>
<dbReference type="GO" id="GO:0005737">
    <property type="term" value="C:cytoplasm"/>
    <property type="evidence" value="ECO:0007669"/>
    <property type="project" value="TreeGrafter"/>
</dbReference>
<accession>A0A225MH26</accession>
<sequence>MINVIPSGKALCADVEGVDLSEPMDGNTLKLIIDAWSQHLVLRFRDQKLSDQALERFSARLGKLDAAPMYTAGTRVDVDSDFVTVISNVKIDGKPIGDLGDGESLWHTDMSYNEVPPMASALYALEIPATGGNTGFSNMYLAYETLPDRLKHRIASMQCKHDASRNSTGGRRGDYPDVTNPKDAPGAVHPIVRTHPTTGRNALFLGRRLNAYVMGLSLEDSEALLDDLWDHATKPELTWHQEWKVGDLVLWDNRCVMHRRDAFNGGERRIMHRTQIAGDKPVYVP</sequence>
<dbReference type="AlphaFoldDB" id="A0A225MH26"/>
<dbReference type="SUPFAM" id="SSF51197">
    <property type="entry name" value="Clavaminate synthase-like"/>
    <property type="match status" value="1"/>
</dbReference>
<proteinExistence type="inferred from homology"/>
<evidence type="ECO:0000256" key="3">
    <source>
        <dbReference type="ARBA" id="ARBA00022964"/>
    </source>
</evidence>
<name>A0A225MH26_9BURK</name>
<gene>
    <name evidence="8" type="ORF">CEY11_13765</name>
</gene>
<evidence type="ECO:0000256" key="5">
    <source>
        <dbReference type="ARBA" id="ARBA00023004"/>
    </source>
</evidence>
<reference evidence="9" key="1">
    <citation type="submission" date="2017-06" db="EMBL/GenBank/DDBJ databases">
        <title>Herbaspirillum phytohormonus sp. nov., isolated from the root nodule of Robinia pseudoacacia in lead-zinc mine.</title>
        <authorList>
            <person name="Fan M."/>
            <person name="Lin Y."/>
        </authorList>
    </citation>
    <scope>NUCLEOTIDE SEQUENCE [LARGE SCALE GENOMIC DNA]</scope>
    <source>
        <strain evidence="9">SC-089</strain>
    </source>
</reference>
<feature type="domain" description="TauD/TfdA-like" evidence="7">
    <location>
        <begin position="11"/>
        <end position="274"/>
    </location>
</feature>
<evidence type="ECO:0000313" key="9">
    <source>
        <dbReference type="Proteomes" id="UP000214603"/>
    </source>
</evidence>
<protein>
    <submittedName>
        <fullName evidence="8">Taurine catabolism dioxygenase TauD</fullName>
    </submittedName>
</protein>
<dbReference type="RefSeq" id="WP_088603969.1">
    <property type="nucleotide sequence ID" value="NZ_NJIH01000007.1"/>
</dbReference>
<evidence type="ECO:0000259" key="7">
    <source>
        <dbReference type="Pfam" id="PF02668"/>
    </source>
</evidence>
<dbReference type="OrthoDB" id="8893262at2"/>
<dbReference type="InterPro" id="IPR051323">
    <property type="entry name" value="AtsK-like"/>
</dbReference>